<name>A0A8T1HA32_9STRA</name>
<dbReference type="Proteomes" id="UP000760860">
    <property type="component" value="Unassembled WGS sequence"/>
</dbReference>
<dbReference type="Proteomes" id="UP000735874">
    <property type="component" value="Unassembled WGS sequence"/>
</dbReference>
<dbReference type="EMBL" id="RCMV01001310">
    <property type="protein sequence ID" value="KAG3209214.1"/>
    <property type="molecule type" value="Genomic_DNA"/>
</dbReference>
<proteinExistence type="predicted"/>
<dbReference type="EMBL" id="RCMG01001217">
    <property type="protein sequence ID" value="KAG2833092.1"/>
    <property type="molecule type" value="Genomic_DNA"/>
</dbReference>
<dbReference type="AlphaFoldDB" id="A0A8T1HA32"/>
<comment type="caution">
    <text evidence="2">The sequence shown here is derived from an EMBL/GenBank/DDBJ whole genome shotgun (WGS) entry which is preliminary data.</text>
</comment>
<protein>
    <submittedName>
        <fullName evidence="2">Uncharacterized protein</fullName>
    </submittedName>
</protein>
<organism evidence="2 3">
    <name type="scientific">Phytophthora cactorum</name>
    <dbReference type="NCBI Taxonomy" id="29920"/>
    <lineage>
        <taxon>Eukaryota</taxon>
        <taxon>Sar</taxon>
        <taxon>Stramenopiles</taxon>
        <taxon>Oomycota</taxon>
        <taxon>Peronosporomycetes</taxon>
        <taxon>Peronosporales</taxon>
        <taxon>Peronosporaceae</taxon>
        <taxon>Phytophthora</taxon>
    </lineage>
</organism>
<evidence type="ECO:0000313" key="3">
    <source>
        <dbReference type="Proteomes" id="UP000760860"/>
    </source>
</evidence>
<reference evidence="2" key="1">
    <citation type="submission" date="2018-05" db="EMBL/GenBank/DDBJ databases">
        <title>Effector identification in a new, highly contiguous assembly of the strawberry crown rot pathogen Phytophthora cactorum.</title>
        <authorList>
            <person name="Armitage A.D."/>
            <person name="Nellist C.F."/>
            <person name="Bates H."/>
            <person name="Vickerstaff R.J."/>
            <person name="Harrison R.J."/>
        </authorList>
    </citation>
    <scope>NUCLEOTIDE SEQUENCE</scope>
    <source>
        <strain evidence="1">15-7</strain>
        <strain evidence="2">P421</strain>
    </source>
</reference>
<evidence type="ECO:0000313" key="1">
    <source>
        <dbReference type="EMBL" id="KAG2833092.1"/>
    </source>
</evidence>
<sequence length="72" mass="8402">MLGRGTLSTRKAHTTIYSDRPFNTKLSALDTRYHHHTCISHSIKKKRVSLRIPEQPQLFFPDFFLGMTRVSK</sequence>
<accession>A0A8T1HA32</accession>
<evidence type="ECO:0000313" key="2">
    <source>
        <dbReference type="EMBL" id="KAG3209214.1"/>
    </source>
</evidence>
<gene>
    <name evidence="1" type="ORF">PC113_g20637</name>
    <name evidence="2" type="ORF">PC129_g19769</name>
</gene>